<protein>
    <submittedName>
        <fullName evidence="9">FtsX-like permease family protein</fullName>
    </submittedName>
</protein>
<dbReference type="EMBL" id="JAGSOV010000088">
    <property type="protein sequence ID" value="MCO1660648.1"/>
    <property type="molecule type" value="Genomic_DNA"/>
</dbReference>
<evidence type="ECO:0000313" key="9">
    <source>
        <dbReference type="EMBL" id="MCO1660648.1"/>
    </source>
</evidence>
<feature type="transmembrane region" description="Helical" evidence="7">
    <location>
        <begin position="484"/>
        <end position="506"/>
    </location>
</feature>
<sequence>MIGPAAGALLAETRRRPGRLLLTGLAVLVATVFAAGTLLLAETLRGYVADRTQQTPAGAAAVVLAEELAVPEPDGAALVAAVAGVPGVVEVVPAWTALLPVDGAGATTRWEIGSDPMLGPLTRLPAPVQGRVAAAPDEVVVGEGTAERTGLRPGASLTITPDAGPARTVTVTGVVEVPYDGVNTVIGTPEAVGSIGGVLSQIDVAAAPGTDPQALVAGVGAAVGAPQAVRTGDEQRLAEVESASRAVSSVLLGVGVFAGLAMVAAAVVVASTFRIVLTQRRTQLALLRCVGARRGQVVRAVLAEAAVSGLVAGALGVGAAVLLGYGVTGVLALLGPDSAPVLAVPWVGMLGCLLIAVLATVLAALAPALAAARIPPVAALGAAAAGESGAPRPGPRLLLAGALAAAAVAMAVYVVTGTEPQNVSEAALALLAASGMVLFAALVTAGPVLVRGLAATVGRVVAAFGRAPGRLATANAAQVPRRTAATVSVLTLGVGLTAGLLVALAATQERAESSIEALFPGDVAVTADDPAALADRLGAEPALVVVRADGTGVFLDAAPGVEPSAVRQAVDAAVDGLPGASVQFASDVRAELETMLFAMRAIGLALVGMTLLVAVVGVAVTLMLSVTERTRETGLLRAVGLSRRGVRATVAWEAALTGTGAALLGAVIGSAYGLLGARVLDLGDGLVPSAVVQLAALVVGVVVLAVLAAALPAARAGRVPPIRALQA</sequence>
<feature type="transmembrane region" description="Helical" evidence="7">
    <location>
        <begin position="20"/>
        <end position="41"/>
    </location>
</feature>
<name>A0ABT1ACK1_9PSEU</name>
<organism evidence="9 10">
    <name type="scientific">Pseudonocardia humida</name>
    <dbReference type="NCBI Taxonomy" id="2800819"/>
    <lineage>
        <taxon>Bacteria</taxon>
        <taxon>Bacillati</taxon>
        <taxon>Actinomycetota</taxon>
        <taxon>Actinomycetes</taxon>
        <taxon>Pseudonocardiales</taxon>
        <taxon>Pseudonocardiaceae</taxon>
        <taxon>Pseudonocardia</taxon>
    </lineage>
</organism>
<keyword evidence="10" id="KW-1185">Reference proteome</keyword>
<dbReference type="PANTHER" id="PTHR30572">
    <property type="entry name" value="MEMBRANE COMPONENT OF TRANSPORTER-RELATED"/>
    <property type="match status" value="1"/>
</dbReference>
<evidence type="ECO:0000256" key="7">
    <source>
        <dbReference type="SAM" id="Phobius"/>
    </source>
</evidence>
<feature type="transmembrane region" description="Helical" evidence="7">
    <location>
        <begin position="648"/>
        <end position="674"/>
    </location>
</feature>
<evidence type="ECO:0000256" key="3">
    <source>
        <dbReference type="ARBA" id="ARBA00022692"/>
    </source>
</evidence>
<evidence type="ECO:0000256" key="6">
    <source>
        <dbReference type="ARBA" id="ARBA00038076"/>
    </source>
</evidence>
<feature type="transmembrane region" description="Helical" evidence="7">
    <location>
        <begin position="343"/>
        <end position="366"/>
    </location>
</feature>
<dbReference type="PANTHER" id="PTHR30572:SF4">
    <property type="entry name" value="ABC TRANSPORTER PERMEASE YTRF"/>
    <property type="match status" value="1"/>
</dbReference>
<feature type="transmembrane region" description="Helical" evidence="7">
    <location>
        <begin position="427"/>
        <end position="450"/>
    </location>
</feature>
<feature type="transmembrane region" description="Helical" evidence="7">
    <location>
        <begin position="601"/>
        <end position="627"/>
    </location>
</feature>
<accession>A0ABT1ACK1</accession>
<evidence type="ECO:0000256" key="2">
    <source>
        <dbReference type="ARBA" id="ARBA00022475"/>
    </source>
</evidence>
<dbReference type="InterPro" id="IPR003838">
    <property type="entry name" value="ABC3_permease_C"/>
</dbReference>
<gene>
    <name evidence="9" type="ORF">KDL28_36925</name>
</gene>
<feature type="transmembrane region" description="Helical" evidence="7">
    <location>
        <begin position="297"/>
        <end position="323"/>
    </location>
</feature>
<evidence type="ECO:0000256" key="5">
    <source>
        <dbReference type="ARBA" id="ARBA00023136"/>
    </source>
</evidence>
<feature type="domain" description="ABC3 transporter permease C-terminal" evidence="8">
    <location>
        <begin position="256"/>
        <end position="376"/>
    </location>
</feature>
<evidence type="ECO:0000256" key="4">
    <source>
        <dbReference type="ARBA" id="ARBA00022989"/>
    </source>
</evidence>
<reference evidence="9" key="1">
    <citation type="submission" date="2021-04" db="EMBL/GenBank/DDBJ databases">
        <title>Pseudonocardia sp. nov., isolated from sandy soil of mangrove forest.</title>
        <authorList>
            <person name="Zan Z."/>
            <person name="Huang R."/>
            <person name="Liu W."/>
        </authorList>
    </citation>
    <scope>NUCLEOTIDE SEQUENCE</scope>
    <source>
        <strain evidence="9">S2-4</strain>
    </source>
</reference>
<keyword evidence="4 7" id="KW-1133">Transmembrane helix</keyword>
<evidence type="ECO:0000256" key="1">
    <source>
        <dbReference type="ARBA" id="ARBA00004651"/>
    </source>
</evidence>
<keyword evidence="5 7" id="KW-0472">Membrane</keyword>
<keyword evidence="3 7" id="KW-0812">Transmembrane</keyword>
<feature type="transmembrane region" description="Helical" evidence="7">
    <location>
        <begin position="250"/>
        <end position="277"/>
    </location>
</feature>
<feature type="domain" description="ABC3 transporter permease C-terminal" evidence="8">
    <location>
        <begin position="606"/>
        <end position="721"/>
    </location>
</feature>
<evidence type="ECO:0000313" key="10">
    <source>
        <dbReference type="Proteomes" id="UP001165283"/>
    </source>
</evidence>
<feature type="transmembrane region" description="Helical" evidence="7">
    <location>
        <begin position="397"/>
        <end position="415"/>
    </location>
</feature>
<comment type="similarity">
    <text evidence="6">Belongs to the ABC-4 integral membrane protein family.</text>
</comment>
<dbReference type="RefSeq" id="WP_252446190.1">
    <property type="nucleotide sequence ID" value="NZ_JAGSOV010000088.1"/>
</dbReference>
<comment type="caution">
    <text evidence="9">The sequence shown here is derived from an EMBL/GenBank/DDBJ whole genome shotgun (WGS) entry which is preliminary data.</text>
</comment>
<proteinExistence type="inferred from homology"/>
<dbReference type="Pfam" id="PF02687">
    <property type="entry name" value="FtsX"/>
    <property type="match status" value="2"/>
</dbReference>
<feature type="transmembrane region" description="Helical" evidence="7">
    <location>
        <begin position="694"/>
        <end position="714"/>
    </location>
</feature>
<evidence type="ECO:0000259" key="8">
    <source>
        <dbReference type="Pfam" id="PF02687"/>
    </source>
</evidence>
<dbReference type="InterPro" id="IPR050250">
    <property type="entry name" value="Macrolide_Exporter_MacB"/>
</dbReference>
<dbReference type="Proteomes" id="UP001165283">
    <property type="component" value="Unassembled WGS sequence"/>
</dbReference>
<keyword evidence="2" id="KW-1003">Cell membrane</keyword>
<comment type="subcellular location">
    <subcellularLocation>
        <location evidence="1">Cell membrane</location>
        <topology evidence="1">Multi-pass membrane protein</topology>
    </subcellularLocation>
</comment>